<evidence type="ECO:0000256" key="6">
    <source>
        <dbReference type="ARBA" id="ARBA00023136"/>
    </source>
</evidence>
<gene>
    <name evidence="9" type="ORF">QCA50_009236</name>
</gene>
<evidence type="ECO:0000256" key="5">
    <source>
        <dbReference type="ARBA" id="ARBA00022927"/>
    </source>
</evidence>
<feature type="region of interest" description="Disordered" evidence="8">
    <location>
        <begin position="148"/>
        <end position="218"/>
    </location>
</feature>
<reference evidence="9 10" key="1">
    <citation type="submission" date="2022-09" db="EMBL/GenBank/DDBJ databases">
        <authorList>
            <person name="Palmer J.M."/>
        </authorList>
    </citation>
    <scope>NUCLEOTIDE SEQUENCE [LARGE SCALE GENOMIC DNA]</scope>
    <source>
        <strain evidence="9 10">DSM 7382</strain>
    </source>
</reference>
<dbReference type="GO" id="GO:0005771">
    <property type="term" value="C:multivesicular body"/>
    <property type="evidence" value="ECO:0007669"/>
    <property type="project" value="TreeGrafter"/>
</dbReference>
<evidence type="ECO:0000256" key="1">
    <source>
        <dbReference type="ARBA" id="ARBA00004608"/>
    </source>
</evidence>
<dbReference type="Proteomes" id="UP001385951">
    <property type="component" value="Unassembled WGS sequence"/>
</dbReference>
<sequence>MGQGPSQPKITAQDRAIFQLKQQRDKLKQYQRKLNSIVERQKSLAKEAVNNKQPEKAKFYLRSKKQQESTILKTYDQLDNLESLIGTIEFKLIEKDVLYGLQEGNKVLSKLNSEMSADKIDKLLDDVEDERLKVDDVLNMLGMGAGLSNSEEHEVDEEFERLQKEAEDKSDIKLPDVPKHENISLPEVPKERIESPQIEQEREQDRDSDRQTHEPLAA</sequence>
<proteinExistence type="inferred from homology"/>
<comment type="caution">
    <text evidence="9">The sequence shown here is derived from an EMBL/GenBank/DDBJ whole genome shotgun (WGS) entry which is preliminary data.</text>
</comment>
<feature type="coiled-coil region" evidence="7">
    <location>
        <begin position="13"/>
        <end position="47"/>
    </location>
</feature>
<evidence type="ECO:0000313" key="10">
    <source>
        <dbReference type="Proteomes" id="UP001385951"/>
    </source>
</evidence>
<keyword evidence="6" id="KW-0472">Membrane</keyword>
<keyword evidence="10" id="KW-1185">Reference proteome</keyword>
<evidence type="ECO:0000313" key="9">
    <source>
        <dbReference type="EMBL" id="KAK7687371.1"/>
    </source>
</evidence>
<dbReference type="InterPro" id="IPR005024">
    <property type="entry name" value="Snf7_fam"/>
</dbReference>
<dbReference type="AlphaFoldDB" id="A0AAW0G2W0"/>
<protein>
    <recommendedName>
        <fullName evidence="11">Charged multivesicular body protein 6</fullName>
    </recommendedName>
</protein>
<keyword evidence="5" id="KW-0653">Protein transport</keyword>
<feature type="compositionally biased region" description="Basic and acidic residues" evidence="8">
    <location>
        <begin position="160"/>
        <end position="218"/>
    </location>
</feature>
<dbReference type="Gene3D" id="6.10.140.1230">
    <property type="match status" value="1"/>
</dbReference>
<dbReference type="GO" id="GO:0015031">
    <property type="term" value="P:protein transport"/>
    <property type="evidence" value="ECO:0007669"/>
    <property type="project" value="UniProtKB-KW"/>
</dbReference>
<evidence type="ECO:0000256" key="8">
    <source>
        <dbReference type="SAM" id="MobiDB-lite"/>
    </source>
</evidence>
<evidence type="ECO:0000256" key="3">
    <source>
        <dbReference type="ARBA" id="ARBA00022448"/>
    </source>
</evidence>
<evidence type="ECO:0000256" key="2">
    <source>
        <dbReference type="ARBA" id="ARBA00006190"/>
    </source>
</evidence>
<dbReference type="GO" id="GO:0032511">
    <property type="term" value="P:late endosome to vacuole transport via multivesicular body sorting pathway"/>
    <property type="evidence" value="ECO:0007669"/>
    <property type="project" value="TreeGrafter"/>
</dbReference>
<evidence type="ECO:0000256" key="4">
    <source>
        <dbReference type="ARBA" id="ARBA00022753"/>
    </source>
</evidence>
<dbReference type="Pfam" id="PF03357">
    <property type="entry name" value="Snf7"/>
    <property type="match status" value="1"/>
</dbReference>
<dbReference type="GO" id="GO:0006900">
    <property type="term" value="P:vesicle budding from membrane"/>
    <property type="evidence" value="ECO:0007669"/>
    <property type="project" value="TreeGrafter"/>
</dbReference>
<dbReference type="PANTHER" id="PTHR22761">
    <property type="entry name" value="CHARGED MULTIVESICULAR BODY PROTEIN"/>
    <property type="match status" value="1"/>
</dbReference>
<comment type="similarity">
    <text evidence="2">Belongs to the SNF7 family.</text>
</comment>
<name>A0AAW0G2W0_9APHY</name>
<evidence type="ECO:0008006" key="11">
    <source>
        <dbReference type="Google" id="ProtNLM"/>
    </source>
</evidence>
<dbReference type="EMBL" id="JASBNA010000013">
    <property type="protein sequence ID" value="KAK7687371.1"/>
    <property type="molecule type" value="Genomic_DNA"/>
</dbReference>
<dbReference type="PANTHER" id="PTHR22761:SF5">
    <property type="entry name" value="CHARGED MULTIVESICULAR BODY PROTEIN 6"/>
    <property type="match status" value="1"/>
</dbReference>
<evidence type="ECO:0000256" key="7">
    <source>
        <dbReference type="SAM" id="Coils"/>
    </source>
</evidence>
<keyword evidence="3" id="KW-0813">Transport</keyword>
<keyword evidence="7" id="KW-0175">Coiled coil</keyword>
<organism evidence="9 10">
    <name type="scientific">Cerrena zonata</name>
    <dbReference type="NCBI Taxonomy" id="2478898"/>
    <lineage>
        <taxon>Eukaryota</taxon>
        <taxon>Fungi</taxon>
        <taxon>Dikarya</taxon>
        <taxon>Basidiomycota</taxon>
        <taxon>Agaricomycotina</taxon>
        <taxon>Agaricomycetes</taxon>
        <taxon>Polyporales</taxon>
        <taxon>Cerrenaceae</taxon>
        <taxon>Cerrena</taxon>
    </lineage>
</organism>
<dbReference type="GO" id="GO:0000815">
    <property type="term" value="C:ESCRT III complex"/>
    <property type="evidence" value="ECO:0007669"/>
    <property type="project" value="TreeGrafter"/>
</dbReference>
<keyword evidence="4" id="KW-0967">Endosome</keyword>
<comment type="subcellular location">
    <subcellularLocation>
        <location evidence="1">Endosome membrane</location>
    </subcellularLocation>
</comment>
<accession>A0AAW0G2W0</accession>